<protein>
    <submittedName>
        <fullName evidence="1">Uncharacterized protein</fullName>
    </submittedName>
</protein>
<sequence>MKRRRKRRKMIRLNPSYDELKEIELEQSEKAAIAQVDIEEDSQAKAASMNHAPEDRVQG</sequence>
<reference evidence="2" key="1">
    <citation type="journal article" date="2019" name="Int. J. Syst. Evol. Microbiol.">
        <title>The Global Catalogue of Microorganisms (GCM) 10K type strain sequencing project: providing services to taxonomists for standard genome sequencing and annotation.</title>
        <authorList>
            <consortium name="The Broad Institute Genomics Platform"/>
            <consortium name="The Broad Institute Genome Sequencing Center for Infectious Disease"/>
            <person name="Wu L."/>
            <person name="Ma J."/>
        </authorList>
    </citation>
    <scope>NUCLEOTIDE SEQUENCE [LARGE SCALE GENOMIC DNA]</scope>
    <source>
        <strain evidence="2">CCM 8749</strain>
    </source>
</reference>
<evidence type="ECO:0000313" key="2">
    <source>
        <dbReference type="Proteomes" id="UP001596250"/>
    </source>
</evidence>
<dbReference type="RefSeq" id="WP_379896222.1">
    <property type="nucleotide sequence ID" value="NZ_CBCSCT010000006.1"/>
</dbReference>
<evidence type="ECO:0000313" key="1">
    <source>
        <dbReference type="EMBL" id="MFC5988739.1"/>
    </source>
</evidence>
<name>A0ABW1IVC9_9BACL</name>
<accession>A0ABW1IVC9</accession>
<comment type="caution">
    <text evidence="1">The sequence shown here is derived from an EMBL/GenBank/DDBJ whole genome shotgun (WGS) entry which is preliminary data.</text>
</comment>
<organism evidence="1 2">
    <name type="scientific">Marinicrinis lubricantis</name>
    <dbReference type="NCBI Taxonomy" id="2086470"/>
    <lineage>
        <taxon>Bacteria</taxon>
        <taxon>Bacillati</taxon>
        <taxon>Bacillota</taxon>
        <taxon>Bacilli</taxon>
        <taxon>Bacillales</taxon>
        <taxon>Paenibacillaceae</taxon>
    </lineage>
</organism>
<proteinExistence type="predicted"/>
<keyword evidence="2" id="KW-1185">Reference proteome</keyword>
<dbReference type="Proteomes" id="UP001596250">
    <property type="component" value="Unassembled WGS sequence"/>
</dbReference>
<dbReference type="EMBL" id="JBHSQV010000184">
    <property type="protein sequence ID" value="MFC5988739.1"/>
    <property type="molecule type" value="Genomic_DNA"/>
</dbReference>
<gene>
    <name evidence="1" type="ORF">ACFPXP_20235</name>
</gene>